<feature type="signal peptide" evidence="1">
    <location>
        <begin position="1"/>
        <end position="25"/>
    </location>
</feature>
<name>A0A2I0A2W5_9ASPA</name>
<feature type="chain" id="PRO_5014155466" evidence="1">
    <location>
        <begin position="26"/>
        <end position="66"/>
    </location>
</feature>
<reference evidence="2 3" key="1">
    <citation type="journal article" date="2017" name="Nature">
        <title>The Apostasia genome and the evolution of orchids.</title>
        <authorList>
            <person name="Zhang G.Q."/>
            <person name="Liu K.W."/>
            <person name="Li Z."/>
            <person name="Lohaus R."/>
            <person name="Hsiao Y.Y."/>
            <person name="Niu S.C."/>
            <person name="Wang J.Y."/>
            <person name="Lin Y.C."/>
            <person name="Xu Q."/>
            <person name="Chen L.J."/>
            <person name="Yoshida K."/>
            <person name="Fujiwara S."/>
            <person name="Wang Z.W."/>
            <person name="Zhang Y.Q."/>
            <person name="Mitsuda N."/>
            <person name="Wang M."/>
            <person name="Liu G.H."/>
            <person name="Pecoraro L."/>
            <person name="Huang H.X."/>
            <person name="Xiao X.J."/>
            <person name="Lin M."/>
            <person name="Wu X.Y."/>
            <person name="Wu W.L."/>
            <person name="Chen Y.Y."/>
            <person name="Chang S.B."/>
            <person name="Sakamoto S."/>
            <person name="Ohme-Takagi M."/>
            <person name="Yagi M."/>
            <person name="Zeng S.J."/>
            <person name="Shen C.Y."/>
            <person name="Yeh C.M."/>
            <person name="Luo Y.B."/>
            <person name="Tsai W.C."/>
            <person name="Van de Peer Y."/>
            <person name="Liu Z.J."/>
        </authorList>
    </citation>
    <scope>NUCLEOTIDE SEQUENCE [LARGE SCALE GENOMIC DNA]</scope>
    <source>
        <strain evidence="3">cv. Shenzhen</strain>
        <tissue evidence="2">Stem</tissue>
    </source>
</reference>
<keyword evidence="3" id="KW-1185">Reference proteome</keyword>
<evidence type="ECO:0000256" key="1">
    <source>
        <dbReference type="SAM" id="SignalP"/>
    </source>
</evidence>
<evidence type="ECO:0000313" key="2">
    <source>
        <dbReference type="EMBL" id="PKA49877.1"/>
    </source>
</evidence>
<dbReference type="EMBL" id="KZ452037">
    <property type="protein sequence ID" value="PKA49877.1"/>
    <property type="molecule type" value="Genomic_DNA"/>
</dbReference>
<organism evidence="2 3">
    <name type="scientific">Apostasia shenzhenica</name>
    <dbReference type="NCBI Taxonomy" id="1088818"/>
    <lineage>
        <taxon>Eukaryota</taxon>
        <taxon>Viridiplantae</taxon>
        <taxon>Streptophyta</taxon>
        <taxon>Embryophyta</taxon>
        <taxon>Tracheophyta</taxon>
        <taxon>Spermatophyta</taxon>
        <taxon>Magnoliopsida</taxon>
        <taxon>Liliopsida</taxon>
        <taxon>Asparagales</taxon>
        <taxon>Orchidaceae</taxon>
        <taxon>Apostasioideae</taxon>
        <taxon>Apostasia</taxon>
    </lineage>
</organism>
<gene>
    <name evidence="2" type="ORF">AXF42_Ash004419</name>
</gene>
<evidence type="ECO:0000313" key="3">
    <source>
        <dbReference type="Proteomes" id="UP000236161"/>
    </source>
</evidence>
<protein>
    <submittedName>
        <fullName evidence="2">Uncharacterized protein</fullName>
    </submittedName>
</protein>
<keyword evidence="1" id="KW-0732">Signal</keyword>
<sequence length="66" mass="7020">MTSSARTFVLVAALAFLLIAQTADARQAPASAPTAVPGLIKEENAVPAEQPNVFQDYQHDFIVIGH</sequence>
<accession>A0A2I0A2W5</accession>
<proteinExistence type="predicted"/>
<dbReference type="AlphaFoldDB" id="A0A2I0A2W5"/>
<dbReference type="Proteomes" id="UP000236161">
    <property type="component" value="Unassembled WGS sequence"/>
</dbReference>